<name>A0LGQ8_SYNFM</name>
<evidence type="ECO:0000256" key="1">
    <source>
        <dbReference type="SAM" id="MobiDB-lite"/>
    </source>
</evidence>
<accession>A0LGQ8</accession>
<dbReference type="InParanoid" id="A0LGQ8"/>
<dbReference type="EMBL" id="CP000478">
    <property type="protein sequence ID" value="ABK16610.1"/>
    <property type="molecule type" value="Genomic_DNA"/>
</dbReference>
<protein>
    <submittedName>
        <fullName evidence="2">Uncharacterized protein</fullName>
    </submittedName>
</protein>
<dbReference type="KEGG" id="sfu:Sfum_0914"/>
<feature type="compositionally biased region" description="Gly residues" evidence="1">
    <location>
        <begin position="107"/>
        <end position="128"/>
    </location>
</feature>
<evidence type="ECO:0000313" key="3">
    <source>
        <dbReference type="Proteomes" id="UP000001784"/>
    </source>
</evidence>
<evidence type="ECO:0000313" key="2">
    <source>
        <dbReference type="EMBL" id="ABK16610.1"/>
    </source>
</evidence>
<dbReference type="HOGENOM" id="CLU_1958496_0_0_7"/>
<proteinExistence type="predicted"/>
<organism evidence="2 3">
    <name type="scientific">Syntrophobacter fumaroxidans (strain DSM 10017 / MPOB)</name>
    <dbReference type="NCBI Taxonomy" id="335543"/>
    <lineage>
        <taxon>Bacteria</taxon>
        <taxon>Pseudomonadati</taxon>
        <taxon>Thermodesulfobacteriota</taxon>
        <taxon>Syntrophobacteria</taxon>
        <taxon>Syntrophobacterales</taxon>
        <taxon>Syntrophobacteraceae</taxon>
        <taxon>Syntrophobacter</taxon>
    </lineage>
</organism>
<sequence>MKHAPMHHDTGKTSEETAAECLRWREKLQAMDKSLNEKVVAMNEAKGDAKLAAMAAVLNELVAQRKDMREMMSWVHHDKMGRMCAMMDHRMDMRGMHGGAMMHHGTAGFGQQGTGGTSGSGTGAGSSQ</sequence>
<dbReference type="Proteomes" id="UP000001784">
    <property type="component" value="Chromosome"/>
</dbReference>
<feature type="region of interest" description="Disordered" evidence="1">
    <location>
        <begin position="105"/>
        <end position="128"/>
    </location>
</feature>
<keyword evidence="3" id="KW-1185">Reference proteome</keyword>
<gene>
    <name evidence="2" type="ordered locus">Sfum_0914</name>
</gene>
<dbReference type="AlphaFoldDB" id="A0LGQ8"/>
<reference evidence="2 3" key="1">
    <citation type="submission" date="2006-10" db="EMBL/GenBank/DDBJ databases">
        <title>Complete sequence of Syntrophobacter fumaroxidans MPOB.</title>
        <authorList>
            <consortium name="US DOE Joint Genome Institute"/>
            <person name="Copeland A."/>
            <person name="Lucas S."/>
            <person name="Lapidus A."/>
            <person name="Barry K."/>
            <person name="Detter J.C."/>
            <person name="Glavina del Rio T."/>
            <person name="Hammon N."/>
            <person name="Israni S."/>
            <person name="Pitluck S."/>
            <person name="Goltsman E.G."/>
            <person name="Martinez M."/>
            <person name="Schmutz J."/>
            <person name="Larimer F."/>
            <person name="Land M."/>
            <person name="Hauser L."/>
            <person name="Kyrpides N."/>
            <person name="Kim E."/>
            <person name="Boone D.R."/>
            <person name="Brockman F."/>
            <person name="Culley D."/>
            <person name="Ferry J."/>
            <person name="Gunsalus R."/>
            <person name="McInerney M.J."/>
            <person name="Morrison M."/>
            <person name="Plugge C."/>
            <person name="Rohlin L."/>
            <person name="Scholten J."/>
            <person name="Sieber J."/>
            <person name="Stams A.J.M."/>
            <person name="Worm P."/>
            <person name="Henstra A.M."/>
            <person name="Richardson P."/>
        </authorList>
    </citation>
    <scope>NUCLEOTIDE SEQUENCE [LARGE SCALE GENOMIC DNA]</scope>
    <source>
        <strain evidence="3">DSM 10017 / MPOB</strain>
    </source>
</reference>